<feature type="region of interest" description="Disordered" evidence="2">
    <location>
        <begin position="128"/>
        <end position="230"/>
    </location>
</feature>
<feature type="region of interest" description="Disordered" evidence="2">
    <location>
        <begin position="434"/>
        <end position="540"/>
    </location>
</feature>
<feature type="compositionally biased region" description="Polar residues" evidence="2">
    <location>
        <begin position="215"/>
        <end position="230"/>
    </location>
</feature>
<organism evidence="4 5">
    <name type="scientific">Canis lupus familiaris</name>
    <name type="common">Dog</name>
    <name type="synonym">Canis familiaris</name>
    <dbReference type="NCBI Taxonomy" id="9615"/>
    <lineage>
        <taxon>Eukaryota</taxon>
        <taxon>Metazoa</taxon>
        <taxon>Chordata</taxon>
        <taxon>Craniata</taxon>
        <taxon>Vertebrata</taxon>
        <taxon>Euteleostomi</taxon>
        <taxon>Mammalia</taxon>
        <taxon>Eutheria</taxon>
        <taxon>Laurasiatheria</taxon>
        <taxon>Carnivora</taxon>
        <taxon>Caniformia</taxon>
        <taxon>Canidae</taxon>
        <taxon>Canis</taxon>
    </lineage>
</organism>
<dbReference type="SUPFAM" id="SSF50729">
    <property type="entry name" value="PH domain-like"/>
    <property type="match status" value="1"/>
</dbReference>
<dbReference type="PROSITE" id="PS50190">
    <property type="entry name" value="SEC7"/>
    <property type="match status" value="1"/>
</dbReference>
<feature type="compositionally biased region" description="Polar residues" evidence="2">
    <location>
        <begin position="916"/>
        <end position="928"/>
    </location>
</feature>
<dbReference type="GO" id="GO:0032012">
    <property type="term" value="P:regulation of ARF protein signal transduction"/>
    <property type="evidence" value="ECO:0007669"/>
    <property type="project" value="InterPro"/>
</dbReference>
<dbReference type="GO" id="GO:0005085">
    <property type="term" value="F:guanyl-nucleotide exchange factor activity"/>
    <property type="evidence" value="ECO:0007669"/>
    <property type="project" value="InterPro"/>
</dbReference>
<name>A0A8C0TM39_CANLF</name>
<dbReference type="Ensembl" id="ENSCAFT00040043205.1">
    <property type="protein sequence ID" value="ENSCAFP00040037694.1"/>
    <property type="gene ID" value="ENSCAFG00040023212.1"/>
</dbReference>
<sequence length="947" mass="100673">MAQGAMRFCSEGDCAISPPRCPRRWLPEGPVPQSPPASMYGSTGSLLRRVAGPGPRGRELGRVTAPCTPLRGAPSPRVAPSPWAPSSPTGQPPPGAQSSVVIFRFVEKASVRPLNGLPAPGGLSRSWDLGGVSPPRPTPALGPGSNRKLRLEASTSDPLPAGGGSALPDRQGLIHGPPAQPQVGADGLYSSLPNGLGGPSEHLAKLFPGPADSGLLNQGDTWSSPREVSSHAQRIARAKWEFFYGSLDPPSSGAKPPEQAPPSPPGVGSGQGSGVAVGRAAKYSETDLDTVPLRCYRETDIDEVLAEREEADSAIESQPSSEGPPGTARPPAPRPSPRLGPYPSLGSDNEDEDEDEAGGEDDVDDEVFEASEGARPGTRMPHPGPLKSPVPFLPGTSPSADGPDSFSCVFEAILESHRAKGTSYTSLASLEALASPGPTQSPFFTFELPPQPPAPRPDPPAPAPLAPLEPDSGTSSAADGPWTQRREEEEAETGAKQAPGREPPSPCHSEDSFGLGAAPLGSEPPLSQLVSDSDSELDSTERLALGSTDTLSNGQKADLEAAQRLAKRLYRLDGFRKADVARHLGKNNDFSKLVAGEYLKFFVFTGMTLDQALRVFLKELALMGETQERERVLAHFSQRYFQCNPGALSSEDGAHTLTCALMLLNTDLHGHALYSSIKNEKLQWAIDEEELRRSLSELADPNPKVIKRVSGGSGSGSSPFLDLTPEPGAAVYKHGALVRKVHADPDCRKTPRGKRGWKSFHGILKGMILYLQKAPSLEQMQSWITRINVVAAMFSAPPFPAAVSSQRKFSRPLLPSAATRLSQEEQVRTHEAKLKAMASELREHRAAQLGRKARGKEADEQRQKEAYLEFEKSRYGTYAALLRVKLKAGSEELDAVEAALAQAGSTEDGLPPPHSSPSLQANPSSQPRAQCPGSEPRTGASSGRWKL</sequence>
<reference evidence="4" key="2">
    <citation type="submission" date="2025-08" db="UniProtKB">
        <authorList>
            <consortium name="Ensembl"/>
        </authorList>
    </citation>
    <scope>IDENTIFICATION</scope>
</reference>
<feature type="compositionally biased region" description="Acidic residues" evidence="2">
    <location>
        <begin position="348"/>
        <end position="369"/>
    </location>
</feature>
<dbReference type="Pfam" id="PF15410">
    <property type="entry name" value="PH_9"/>
    <property type="match status" value="1"/>
</dbReference>
<gene>
    <name evidence="4" type="primary">PSD</name>
</gene>
<feature type="region of interest" description="Disordered" evidence="2">
    <location>
        <begin position="246"/>
        <end position="405"/>
    </location>
</feature>
<proteinExistence type="predicted"/>
<feature type="compositionally biased region" description="Acidic residues" evidence="2">
    <location>
        <begin position="300"/>
        <end position="313"/>
    </location>
</feature>
<protein>
    <submittedName>
        <fullName evidence="4">Pleckstrin and Sec7 domain containing</fullName>
    </submittedName>
</protein>
<evidence type="ECO:0000313" key="5">
    <source>
        <dbReference type="Proteomes" id="UP000694542"/>
    </source>
</evidence>
<dbReference type="GO" id="GO:0032587">
    <property type="term" value="C:ruffle membrane"/>
    <property type="evidence" value="ECO:0007669"/>
    <property type="project" value="UniProtKB-SubCell"/>
</dbReference>
<feature type="compositionally biased region" description="Pro residues" evidence="2">
    <location>
        <begin position="77"/>
        <end position="95"/>
    </location>
</feature>
<comment type="subcellular location">
    <subcellularLocation>
        <location evidence="1">Cell projection</location>
        <location evidence="1">Ruffle membrane</location>
    </subcellularLocation>
</comment>
<dbReference type="InterPro" id="IPR000904">
    <property type="entry name" value="Sec7_dom"/>
</dbReference>
<dbReference type="SUPFAM" id="SSF48425">
    <property type="entry name" value="Sec7 domain"/>
    <property type="match status" value="1"/>
</dbReference>
<dbReference type="InterPro" id="IPR023394">
    <property type="entry name" value="Sec7_C_sf"/>
</dbReference>
<accession>A0A8C0TM39</accession>
<evidence type="ECO:0000256" key="2">
    <source>
        <dbReference type="SAM" id="MobiDB-lite"/>
    </source>
</evidence>
<dbReference type="OrthoDB" id="2157641at2759"/>
<dbReference type="Gene3D" id="1.10.1000.11">
    <property type="entry name" value="Arf Nucleotide-binding Site Opener,domain 2"/>
    <property type="match status" value="1"/>
</dbReference>
<dbReference type="SMART" id="SM00222">
    <property type="entry name" value="Sec7"/>
    <property type="match status" value="1"/>
</dbReference>
<feature type="compositionally biased region" description="Pro residues" evidence="2">
    <location>
        <begin position="327"/>
        <end position="340"/>
    </location>
</feature>
<evidence type="ECO:0000313" key="4">
    <source>
        <dbReference type="Ensembl" id="ENSCAFP00040037694.1"/>
    </source>
</evidence>
<dbReference type="Pfam" id="PF01369">
    <property type="entry name" value="Sec7"/>
    <property type="match status" value="1"/>
</dbReference>
<feature type="compositionally biased region" description="Pro residues" evidence="2">
    <location>
        <begin position="382"/>
        <end position="392"/>
    </location>
</feature>
<evidence type="ECO:0000256" key="1">
    <source>
        <dbReference type="ARBA" id="ARBA00004632"/>
    </source>
</evidence>
<dbReference type="PANTHER" id="PTHR10663:SF334">
    <property type="entry name" value="PH AND SEC7 DOMAIN-CONTAINING PROTEIN 1"/>
    <property type="match status" value="1"/>
</dbReference>
<feature type="domain" description="SEC7" evidence="3">
    <location>
        <begin position="545"/>
        <end position="733"/>
    </location>
</feature>
<reference evidence="4" key="1">
    <citation type="submission" date="2018-10" db="EMBL/GenBank/DDBJ databases">
        <title>De novo assembly of a Great Dane genome.</title>
        <authorList>
            <person name="Kidd J.M."/>
            <person name="Pendleton A.L."/>
            <person name="Shen F."/>
            <person name="Emery S."/>
        </authorList>
    </citation>
    <scope>NUCLEOTIDE SEQUENCE [LARGE SCALE GENOMIC DNA]</scope>
    <source>
        <strain evidence="4">Great Dane</strain>
    </source>
</reference>
<feature type="compositionally biased region" description="Pro residues" evidence="2">
    <location>
        <begin position="449"/>
        <end position="467"/>
    </location>
</feature>
<dbReference type="InterPro" id="IPR041681">
    <property type="entry name" value="PH_9"/>
</dbReference>
<feature type="region of interest" description="Disordered" evidence="2">
    <location>
        <begin position="25"/>
        <end position="97"/>
    </location>
</feature>
<dbReference type="CDD" id="cd00171">
    <property type="entry name" value="Sec7"/>
    <property type="match status" value="1"/>
</dbReference>
<dbReference type="Proteomes" id="UP000694542">
    <property type="component" value="Chromosome 28"/>
</dbReference>
<evidence type="ECO:0000259" key="3">
    <source>
        <dbReference type="PROSITE" id="PS50190"/>
    </source>
</evidence>
<dbReference type="PANTHER" id="PTHR10663">
    <property type="entry name" value="GUANYL-NUCLEOTIDE EXCHANGE FACTOR"/>
    <property type="match status" value="1"/>
</dbReference>
<feature type="region of interest" description="Disordered" evidence="2">
    <location>
        <begin position="900"/>
        <end position="947"/>
    </location>
</feature>
<dbReference type="AlphaFoldDB" id="A0A8C0TM39"/>
<dbReference type="InterPro" id="IPR035999">
    <property type="entry name" value="Sec7_dom_sf"/>
</dbReference>